<feature type="region of interest" description="Disordered" evidence="7">
    <location>
        <begin position="1457"/>
        <end position="1476"/>
    </location>
</feature>
<feature type="compositionally biased region" description="Low complexity" evidence="7">
    <location>
        <begin position="806"/>
        <end position="817"/>
    </location>
</feature>
<feature type="region of interest" description="Disordered" evidence="7">
    <location>
        <begin position="805"/>
        <end position="867"/>
    </location>
</feature>
<dbReference type="PANTHER" id="PTHR43941">
    <property type="entry name" value="STRUCTURAL MAINTENANCE OF CHROMOSOMES PROTEIN 2"/>
    <property type="match status" value="1"/>
</dbReference>
<evidence type="ECO:0000256" key="2">
    <source>
        <dbReference type="ARBA" id="ARBA00022490"/>
    </source>
</evidence>
<feature type="compositionally biased region" description="Polar residues" evidence="7">
    <location>
        <begin position="238"/>
        <end position="263"/>
    </location>
</feature>
<reference evidence="9 10" key="1">
    <citation type="submission" date="2024-01" db="EMBL/GenBank/DDBJ databases">
        <title>A draft genome for a cacao thread blight-causing isolate of Paramarasmius palmivorus.</title>
        <authorList>
            <person name="Baruah I.K."/>
            <person name="Bukari Y."/>
            <person name="Amoako-Attah I."/>
            <person name="Meinhardt L.W."/>
            <person name="Bailey B.A."/>
            <person name="Cohen S.P."/>
        </authorList>
    </citation>
    <scope>NUCLEOTIDE SEQUENCE [LARGE SCALE GENOMIC DNA]</scope>
    <source>
        <strain evidence="9 10">GH-12</strain>
    </source>
</reference>
<dbReference type="InterPro" id="IPR019528">
    <property type="entry name" value="PACT_domain"/>
</dbReference>
<evidence type="ECO:0000256" key="6">
    <source>
        <dbReference type="SAM" id="Coils"/>
    </source>
</evidence>
<feature type="region of interest" description="Disordered" evidence="7">
    <location>
        <begin position="419"/>
        <end position="568"/>
    </location>
</feature>
<feature type="compositionally biased region" description="Basic and acidic residues" evidence="7">
    <location>
        <begin position="469"/>
        <end position="500"/>
    </location>
</feature>
<feature type="region of interest" description="Disordered" evidence="7">
    <location>
        <begin position="180"/>
        <end position="404"/>
    </location>
</feature>
<evidence type="ECO:0000259" key="8">
    <source>
        <dbReference type="Pfam" id="PF10495"/>
    </source>
</evidence>
<dbReference type="Gene3D" id="1.10.287.1490">
    <property type="match status" value="1"/>
</dbReference>
<gene>
    <name evidence="9" type="ORF">VNI00_003001</name>
</gene>
<dbReference type="GO" id="GO:0000793">
    <property type="term" value="C:condensed chromosome"/>
    <property type="evidence" value="ECO:0007669"/>
    <property type="project" value="TreeGrafter"/>
</dbReference>
<feature type="compositionally biased region" description="Basic residues" evidence="7">
    <location>
        <begin position="833"/>
        <end position="844"/>
    </location>
</feature>
<name>A0AAW0DVJ9_9AGAR</name>
<feature type="compositionally biased region" description="Pro residues" evidence="7">
    <location>
        <begin position="284"/>
        <end position="294"/>
    </location>
</feature>
<evidence type="ECO:0000256" key="5">
    <source>
        <dbReference type="ARBA" id="ARBA00023212"/>
    </source>
</evidence>
<evidence type="ECO:0000256" key="3">
    <source>
        <dbReference type="ARBA" id="ARBA00022553"/>
    </source>
</evidence>
<feature type="region of interest" description="Disordered" evidence="7">
    <location>
        <begin position="1216"/>
        <end position="1236"/>
    </location>
</feature>
<dbReference type="GO" id="GO:0000796">
    <property type="term" value="C:condensin complex"/>
    <property type="evidence" value="ECO:0007669"/>
    <property type="project" value="TreeGrafter"/>
</dbReference>
<feature type="coiled-coil region" evidence="6">
    <location>
        <begin position="1476"/>
        <end position="1792"/>
    </location>
</feature>
<evidence type="ECO:0000256" key="7">
    <source>
        <dbReference type="SAM" id="MobiDB-lite"/>
    </source>
</evidence>
<dbReference type="Pfam" id="PF10495">
    <property type="entry name" value="PACT_coil_coil"/>
    <property type="match status" value="1"/>
</dbReference>
<keyword evidence="2" id="KW-0963">Cytoplasm</keyword>
<feature type="compositionally biased region" description="Polar residues" evidence="7">
    <location>
        <begin position="64"/>
        <end position="97"/>
    </location>
</feature>
<feature type="compositionally biased region" description="Low complexity" evidence="7">
    <location>
        <begin position="670"/>
        <end position="683"/>
    </location>
</feature>
<evidence type="ECO:0000256" key="1">
    <source>
        <dbReference type="ARBA" id="ARBA00004267"/>
    </source>
</evidence>
<dbReference type="GO" id="GO:0005815">
    <property type="term" value="C:microtubule organizing center"/>
    <property type="evidence" value="ECO:0007669"/>
    <property type="project" value="UniProtKB-SubCell"/>
</dbReference>
<dbReference type="GO" id="GO:0007076">
    <property type="term" value="P:mitotic chromosome condensation"/>
    <property type="evidence" value="ECO:0007669"/>
    <property type="project" value="TreeGrafter"/>
</dbReference>
<protein>
    <recommendedName>
        <fullName evidence="8">Pericentrin/AKAP-450 centrosomal targeting domain-containing protein</fullName>
    </recommendedName>
</protein>
<feature type="coiled-coil region" evidence="6">
    <location>
        <begin position="870"/>
        <end position="993"/>
    </location>
</feature>
<organism evidence="9 10">
    <name type="scientific">Paramarasmius palmivorus</name>
    <dbReference type="NCBI Taxonomy" id="297713"/>
    <lineage>
        <taxon>Eukaryota</taxon>
        <taxon>Fungi</taxon>
        <taxon>Dikarya</taxon>
        <taxon>Basidiomycota</taxon>
        <taxon>Agaricomycotina</taxon>
        <taxon>Agaricomycetes</taxon>
        <taxon>Agaricomycetidae</taxon>
        <taxon>Agaricales</taxon>
        <taxon>Marasmiineae</taxon>
        <taxon>Marasmiaceae</taxon>
        <taxon>Paramarasmius</taxon>
    </lineage>
</organism>
<keyword evidence="3" id="KW-0597">Phosphoprotein</keyword>
<feature type="compositionally biased region" description="Basic and acidic residues" evidence="7">
    <location>
        <begin position="207"/>
        <end position="224"/>
    </location>
</feature>
<keyword evidence="10" id="KW-1185">Reference proteome</keyword>
<proteinExistence type="predicted"/>
<feature type="coiled-coil region" evidence="6">
    <location>
        <begin position="1366"/>
        <end position="1432"/>
    </location>
</feature>
<evidence type="ECO:0000313" key="10">
    <source>
        <dbReference type="Proteomes" id="UP001383192"/>
    </source>
</evidence>
<dbReference type="GO" id="GO:0005737">
    <property type="term" value="C:cytoplasm"/>
    <property type="evidence" value="ECO:0007669"/>
    <property type="project" value="UniProtKB-ARBA"/>
</dbReference>
<evidence type="ECO:0000256" key="4">
    <source>
        <dbReference type="ARBA" id="ARBA00023054"/>
    </source>
</evidence>
<accession>A0AAW0DVJ9</accession>
<keyword evidence="4 6" id="KW-0175">Coiled coil</keyword>
<evidence type="ECO:0000313" key="9">
    <source>
        <dbReference type="EMBL" id="KAK7056446.1"/>
    </source>
</evidence>
<comment type="subcellular location">
    <subcellularLocation>
        <location evidence="1">Cytoplasm</location>
        <location evidence="1">Cytoskeleton</location>
        <location evidence="1">Microtubule organizing center</location>
    </subcellularLocation>
</comment>
<feature type="compositionally biased region" description="Low complexity" evidence="7">
    <location>
        <begin position="98"/>
        <end position="116"/>
    </location>
</feature>
<feature type="compositionally biased region" description="Polar residues" evidence="7">
    <location>
        <begin position="381"/>
        <end position="400"/>
    </location>
</feature>
<feature type="compositionally biased region" description="Basic and acidic residues" evidence="7">
    <location>
        <begin position="371"/>
        <end position="380"/>
    </location>
</feature>
<comment type="caution">
    <text evidence="9">The sequence shown here is derived from an EMBL/GenBank/DDBJ whole genome shotgun (WGS) entry which is preliminary data.</text>
</comment>
<feature type="compositionally biased region" description="Low complexity" evidence="7">
    <location>
        <begin position="420"/>
        <end position="437"/>
    </location>
</feature>
<feature type="domain" description="Pericentrin/AKAP-450 centrosomal targeting" evidence="8">
    <location>
        <begin position="1829"/>
        <end position="1904"/>
    </location>
</feature>
<feature type="region of interest" description="Disordered" evidence="7">
    <location>
        <begin position="584"/>
        <end position="603"/>
    </location>
</feature>
<dbReference type="PANTHER" id="PTHR43941:SF1">
    <property type="entry name" value="STRUCTURAL MAINTENANCE OF CHROMOSOMES PROTEIN 2"/>
    <property type="match status" value="1"/>
</dbReference>
<dbReference type="Proteomes" id="UP001383192">
    <property type="component" value="Unassembled WGS sequence"/>
</dbReference>
<feature type="compositionally biased region" description="Basic and acidic residues" evidence="7">
    <location>
        <begin position="331"/>
        <end position="345"/>
    </location>
</feature>
<feature type="region of interest" description="Disordered" evidence="7">
    <location>
        <begin position="15"/>
        <end position="116"/>
    </location>
</feature>
<dbReference type="GO" id="GO:0003682">
    <property type="term" value="F:chromatin binding"/>
    <property type="evidence" value="ECO:0007669"/>
    <property type="project" value="TreeGrafter"/>
</dbReference>
<sequence>MALMLETPSRIWRRIEADDGQDMPSLPSLPPMDDSADNILPETSTDDVHDDESSQNIGHIGSPIHSTPAVSSHASTRTFRGGTSLTMRTTSGSSSATRFANSIARSSRSSTTRSRFSNSAAISLSSKHEQEEPDIDSFDISAIPSLPDIAGPGGDIEELSRVELDTVDDLSDALESVSRASSPFLGAADAPGPTPNNKKTAYTEYMVKLKSEPKPSPFDKDKFRNIVTRRPVLERTRTPSLTHTTGSPASSPTNSTPHSTRSGRSVRHDSDESQSFSKSLALFPLPPPLPPASIPLPRSNSNSPAVGITRRGGSPDVDEEQLQRSMASFRSSRDENDTRSMDITDAHISPVRRFDVSDTESVSERSNTGVHDIHGHEDRTGASSTEPTFSSEGGSGQRSHVSVGELSGMQAFSGLREELSAFSSASVSPSLALATPTPAFPRPRARFGLPSPRDAPDTPRPSTYSGGKEAVDVHSEDSGDHTDVRNSDEDTSVNHEETQRPTDSQDEDQDVDKTIPANRPDDDNDDLLTPHTRRRSFLLSVINSTARPRPRFNKFPTPHPTRPRTGTGNLEEKFIRNRGRESIGSVAPDVEDTPIAPTGRGNVRFGGVVDAPDTPIAATPGVPAALPASTPGLRTAFAGATPRPRFARAGAGSHPLAQAFTADSSTTSEGSAQPSAGSPASSQRDVSKSEAGDSDNVLPWNTPAPGKVPSPFTATKSSPHLQVNANDISSVSFISTTSSHDLTTHPRANTSFDPALGFGGTGVNAHGVGRFNAGKLNNYLHGLNRRLQEENEKLVERLKRAEEQVASSRLSAASNSSKGEESASNLSSVSAHIRPRFSNAKRRTSAGSALGDVKEEEEASDSNPAWSEEKAELEAIIEAFKSELDAKALEKGVLERAVEVERAGHLSEKEEMERTIEEMRSQLATLVKEKEDSAHQHEVTVQALEEEREERARDRERWKERMGEVERGVETIVHDLEKRLEESETRARRLEAETTRQVSMANAERDEALERERKATEALDSGMELGGELREANERLNRLMGQLRRANARVEELEGLVSDSDERVEKLERVLKDSEAAKDQITAEQRGVEARLESSQREIDAMRLEVKHLEALNVKMEEELKGTKAYTAELEERVGIAAGQIEEKERELGILRDQLQKVDSLRNDIEDQLEDTEKERDGAKELARQMEEALEAAERRMSADEEEIAELRGRITTLEQEKERQKELSSRSMDISKHTSPDTAAAFAEIEALEEELEGANKEIARLNTILSQSPARKAMDKAKDVRIEMLEKENEALSERIRVMRLSHNEVSMNTPNKFFNTPGISPIHRQVLAMSLKTPKTPGGPLKDMSWLNNTFADPSVSPLVAEISRLQRELDRANESIDDKIDKLEDAGLGVVGLTKKLEDARSKIKALEEELARLSRREERRLQRLQRARCQKCLVKVDLRSLQLNDHDSSSFFETSKDGLLSEPPTPPTRTSEALRANLRSVNAQLTDMKKQWGDEKAQLEGERAILQDAANRLNAQVRQTREEVDRALENQKVDSRLRQDLQTELNKAKLTISSLEDDLRVERSRLRGMSTEQNRISREKDEVLLQLKRTESDMEHVKEQLQTCKKENREMENELRQNANAEQKTRLLESRFKENTENMEQLRDERALLQAQRLREQQTASKQTHDNRRQQLDLHLAEIEELRQALSDRASDLQRAEADKARLAAESDQVAQTVAALESDLRRVRKDAEAFGRDLKLLRSEKEKLEVKQKEETTKAERVKKQLQTQLRLLNEQLDDQRTKTLQARAELKSHVCAMDDGQLSNLKTQHSKECKGLIVQIRYLKAKFTRESTLRFDLAYQKQYLLVLLAQFEKSEQTIFAAIARLGFPELPAPPVKKRRKLRSIGLMVVFLARVRRASEEWKTQSASKQAVAAALQEVRQRRAAAAAS</sequence>
<dbReference type="EMBL" id="JAYKXP010000007">
    <property type="protein sequence ID" value="KAK7056446.1"/>
    <property type="molecule type" value="Genomic_DNA"/>
</dbReference>
<keyword evidence="5" id="KW-0206">Cytoskeleton</keyword>
<dbReference type="GO" id="GO:0000785">
    <property type="term" value="C:chromatin"/>
    <property type="evidence" value="ECO:0007669"/>
    <property type="project" value="TreeGrafter"/>
</dbReference>
<feature type="region of interest" description="Disordered" evidence="7">
    <location>
        <begin position="661"/>
        <end position="718"/>
    </location>
</feature>